<proteinExistence type="predicted"/>
<dbReference type="WBParaSite" id="ES5_v2.g14160.t1">
    <property type="protein sequence ID" value="ES5_v2.g14160.t1"/>
    <property type="gene ID" value="ES5_v2.g14160"/>
</dbReference>
<organism evidence="1 2">
    <name type="scientific">Panagrolaimus sp. ES5</name>
    <dbReference type="NCBI Taxonomy" id="591445"/>
    <lineage>
        <taxon>Eukaryota</taxon>
        <taxon>Metazoa</taxon>
        <taxon>Ecdysozoa</taxon>
        <taxon>Nematoda</taxon>
        <taxon>Chromadorea</taxon>
        <taxon>Rhabditida</taxon>
        <taxon>Tylenchina</taxon>
        <taxon>Panagrolaimomorpha</taxon>
        <taxon>Panagrolaimoidea</taxon>
        <taxon>Panagrolaimidae</taxon>
        <taxon>Panagrolaimus</taxon>
    </lineage>
</organism>
<evidence type="ECO:0000313" key="1">
    <source>
        <dbReference type="Proteomes" id="UP000887579"/>
    </source>
</evidence>
<name>A0AC34FAA5_9BILA</name>
<dbReference type="Proteomes" id="UP000887579">
    <property type="component" value="Unplaced"/>
</dbReference>
<accession>A0AC34FAA5</accession>
<protein>
    <submittedName>
        <fullName evidence="2">NAD-dependent epimerase/dehydratase domain-containing protein</fullName>
    </submittedName>
</protein>
<sequence length="361" mass="39800">MVIAKISDPNNTRVLVTGASGYLGIHCVKQLLEAGYIVRGTVRSLNNPKKVEPLRSLPFASERLEIVVADLEKPDSWPAALKDCTYILHTASPFPITPDESIIKTAVDGTLNVLSAAAKVLTVKKIVLTSSCVAIMEGHEDPTKVFNENDWSITTPATNPYFRSKVAAEQAAWNFVKNFGSDDNKFELTVINPSFIIGPQLSDIEGSSANSIKMFLNHMMPVVPSICVPMVDVRDVAACHIKAMTNSKTDGERIIAASQPSMWMKEIAKALADEFESQGYCVPKHKAPDMIIKAASLFSDQAKMISERLNVDCKIDNSKAKRLLNFEFRDPKKSVVEMAYTLIEHGILPKKSGYKERNTKL</sequence>
<evidence type="ECO:0000313" key="2">
    <source>
        <dbReference type="WBParaSite" id="ES5_v2.g14160.t1"/>
    </source>
</evidence>
<reference evidence="2" key="1">
    <citation type="submission" date="2022-11" db="UniProtKB">
        <authorList>
            <consortium name="WormBaseParasite"/>
        </authorList>
    </citation>
    <scope>IDENTIFICATION</scope>
</reference>